<dbReference type="Proteomes" id="UP000238375">
    <property type="component" value="Unassembled WGS sequence"/>
</dbReference>
<gene>
    <name evidence="3" type="ORF">CLV58_12955</name>
</gene>
<evidence type="ECO:0000313" key="4">
    <source>
        <dbReference type="Proteomes" id="UP000238375"/>
    </source>
</evidence>
<keyword evidence="1" id="KW-0812">Transmembrane</keyword>
<dbReference type="PANTHER" id="PTHR43179:SF7">
    <property type="entry name" value="RHAMNOSYLTRANSFERASE WBBL"/>
    <property type="match status" value="1"/>
</dbReference>
<dbReference type="EMBL" id="PVTE01000029">
    <property type="protein sequence ID" value="PRY28576.1"/>
    <property type="molecule type" value="Genomic_DNA"/>
</dbReference>
<dbReference type="RefSeq" id="WP_106140329.1">
    <property type="nucleotide sequence ID" value="NZ_PVTE01000029.1"/>
</dbReference>
<dbReference type="InterPro" id="IPR001173">
    <property type="entry name" value="Glyco_trans_2-like"/>
</dbReference>
<feature type="domain" description="Glycosyltransferase 2-like" evidence="2">
    <location>
        <begin position="5"/>
        <end position="137"/>
    </location>
</feature>
<evidence type="ECO:0000256" key="1">
    <source>
        <dbReference type="SAM" id="Phobius"/>
    </source>
</evidence>
<protein>
    <recommendedName>
        <fullName evidence="2">Glycosyltransferase 2-like domain-containing protein</fullName>
    </recommendedName>
</protein>
<dbReference type="AlphaFoldDB" id="A0A2T0S583"/>
<reference evidence="3 4" key="1">
    <citation type="submission" date="2018-03" db="EMBL/GenBank/DDBJ databases">
        <title>Genomic Encyclopedia of Archaeal and Bacterial Type Strains, Phase II (KMG-II): from individual species to whole genera.</title>
        <authorList>
            <person name="Goeker M."/>
        </authorList>
    </citation>
    <scope>NUCLEOTIDE SEQUENCE [LARGE SCALE GENOMIC DNA]</scope>
    <source>
        <strain evidence="3 4">DSM 28354</strain>
    </source>
</reference>
<name>A0A2T0S583_9BACT</name>
<proteinExistence type="predicted"/>
<comment type="caution">
    <text evidence="3">The sequence shown here is derived from an EMBL/GenBank/DDBJ whole genome shotgun (WGS) entry which is preliminary data.</text>
</comment>
<dbReference type="CDD" id="cd04186">
    <property type="entry name" value="GT_2_like_c"/>
    <property type="match status" value="1"/>
</dbReference>
<dbReference type="SUPFAM" id="SSF53448">
    <property type="entry name" value="Nucleotide-diphospho-sugar transferases"/>
    <property type="match status" value="1"/>
</dbReference>
<keyword evidence="1" id="KW-1133">Transmembrane helix</keyword>
<sequence>MPDLSIIIVNYKTPQLILNCLASVYQHTRGITFEIIVVDNQSEDDSRQIVLAHYPDVRWFDMGANAGFARANNLGIEQAQGRNVLLLNSDTLLINNLLARCVQVLDEQPDVAAVGAHQLSADGSLRPNLYTTFNQMRRAFYILPSGQRSEDWLKRQLPDPVFADPAQVEWLSGAFLMTRKATVDRAGGLDESFFMYGEDVEWGYRLGKQGRMLLLPDAQFIHLEYGSSDNRHHVVTHINRFKPQIQVSQLLWVRKQYGVGAYLLLMTHYVLLLPMVFAGKILINLKNRKPLFSELDNQRLFARQVRIFGRFFWKTIFNRRALYKV</sequence>
<dbReference type="Gene3D" id="3.90.550.10">
    <property type="entry name" value="Spore Coat Polysaccharide Biosynthesis Protein SpsA, Chain A"/>
    <property type="match status" value="1"/>
</dbReference>
<evidence type="ECO:0000259" key="2">
    <source>
        <dbReference type="Pfam" id="PF00535"/>
    </source>
</evidence>
<keyword evidence="4" id="KW-1185">Reference proteome</keyword>
<organism evidence="3 4">
    <name type="scientific">Spirosoma oryzae</name>
    <dbReference type="NCBI Taxonomy" id="1469603"/>
    <lineage>
        <taxon>Bacteria</taxon>
        <taxon>Pseudomonadati</taxon>
        <taxon>Bacteroidota</taxon>
        <taxon>Cytophagia</taxon>
        <taxon>Cytophagales</taxon>
        <taxon>Cytophagaceae</taxon>
        <taxon>Spirosoma</taxon>
    </lineage>
</organism>
<keyword evidence="1" id="KW-0472">Membrane</keyword>
<evidence type="ECO:0000313" key="3">
    <source>
        <dbReference type="EMBL" id="PRY28576.1"/>
    </source>
</evidence>
<dbReference type="InterPro" id="IPR029044">
    <property type="entry name" value="Nucleotide-diphossugar_trans"/>
</dbReference>
<dbReference type="Pfam" id="PF00535">
    <property type="entry name" value="Glycos_transf_2"/>
    <property type="match status" value="1"/>
</dbReference>
<dbReference type="OrthoDB" id="9771846at2"/>
<dbReference type="PANTHER" id="PTHR43179">
    <property type="entry name" value="RHAMNOSYLTRANSFERASE WBBL"/>
    <property type="match status" value="1"/>
</dbReference>
<accession>A0A2T0S583</accession>
<feature type="transmembrane region" description="Helical" evidence="1">
    <location>
        <begin position="259"/>
        <end position="283"/>
    </location>
</feature>